<dbReference type="EMBL" id="AP035768">
    <property type="protein sequence ID" value="BFO18071.1"/>
    <property type="molecule type" value="Genomic_DNA"/>
</dbReference>
<evidence type="ECO:0000313" key="2">
    <source>
        <dbReference type="EMBL" id="BFO18071.1"/>
    </source>
</evidence>
<organism evidence="2">
    <name type="scientific">Streptomyces haneummycinicus</name>
    <dbReference type="NCBI Taxonomy" id="3074435"/>
    <lineage>
        <taxon>Bacteria</taxon>
        <taxon>Bacillati</taxon>
        <taxon>Actinomycetota</taxon>
        <taxon>Actinomycetes</taxon>
        <taxon>Kitasatosporales</taxon>
        <taxon>Streptomycetaceae</taxon>
        <taxon>Streptomyces</taxon>
    </lineage>
</organism>
<protein>
    <submittedName>
        <fullName evidence="2">Uncharacterized protein</fullName>
    </submittedName>
</protein>
<proteinExistence type="predicted"/>
<sequence>MPYRDSSASRRGGITDTSTSPIPKAAISSARSSAHFIWGPEIRTGPRRSRSSSDTRAPGRTVSKESSTAR</sequence>
<dbReference type="AlphaFoldDB" id="A0AAT9HKN4"/>
<reference evidence="2" key="1">
    <citation type="submission" date="2024-06" db="EMBL/GenBank/DDBJ databases">
        <authorList>
            <consortium name="consrtm"/>
            <person name="Uemura M."/>
            <person name="Terahara T."/>
        </authorList>
    </citation>
    <scope>NUCLEOTIDE SEQUENCE</scope>
    <source>
        <strain evidence="2">KM77-8</strain>
    </source>
</reference>
<accession>A0AAT9HKN4</accession>
<reference evidence="2" key="2">
    <citation type="submission" date="2024-07" db="EMBL/GenBank/DDBJ databases">
        <title>Streptomyces haneummycinica sp. nov., a new antibiotic-producing actinobacterium isolated from marine sediment.</title>
        <authorList>
            <person name="Uemura M."/>
            <person name="Hamada M."/>
            <person name="Hirano S."/>
            <person name="Kobayashi K."/>
            <person name="Ohshiro T."/>
            <person name="Kobayashi T."/>
            <person name="Terahara T."/>
        </authorList>
    </citation>
    <scope>NUCLEOTIDE SEQUENCE</scope>
    <source>
        <strain evidence="2">KM77-8</strain>
    </source>
</reference>
<name>A0AAT9HKN4_9ACTN</name>
<feature type="region of interest" description="Disordered" evidence="1">
    <location>
        <begin position="1"/>
        <end position="70"/>
    </location>
</feature>
<evidence type="ECO:0000256" key="1">
    <source>
        <dbReference type="SAM" id="MobiDB-lite"/>
    </source>
</evidence>
<gene>
    <name evidence="2" type="ORF">SHKM778_44590</name>
</gene>